<comment type="caution">
    <text evidence="14">The sequence shown here is derived from an EMBL/GenBank/DDBJ whole genome shotgun (WGS) entry which is preliminary data.</text>
</comment>
<dbReference type="AlphaFoldDB" id="A0A318E5I5"/>
<keyword evidence="8" id="KW-0007">Acetylation</keyword>
<feature type="transmembrane region" description="Helical" evidence="13">
    <location>
        <begin position="74"/>
        <end position="98"/>
    </location>
</feature>
<dbReference type="InterPro" id="IPR040162">
    <property type="entry name" value="MGST1-like"/>
</dbReference>
<evidence type="ECO:0000256" key="5">
    <source>
        <dbReference type="ARBA" id="ARBA00022692"/>
    </source>
</evidence>
<keyword evidence="9 13" id="KW-0472">Membrane</keyword>
<dbReference type="Pfam" id="PF01124">
    <property type="entry name" value="MAPEG"/>
    <property type="match status" value="1"/>
</dbReference>
<dbReference type="InterPro" id="IPR001129">
    <property type="entry name" value="Membr-assoc_MAPEG"/>
</dbReference>
<evidence type="ECO:0000256" key="2">
    <source>
        <dbReference type="ARBA" id="ARBA00004477"/>
    </source>
</evidence>
<dbReference type="EC" id="2.5.1.18" evidence="3"/>
<dbReference type="PANTHER" id="PTHR10689">
    <property type="entry name" value="MICROSOMAL GLUTATHIONE S-TRANSFERASE 1"/>
    <property type="match status" value="1"/>
</dbReference>
<evidence type="ECO:0000256" key="1">
    <source>
        <dbReference type="ARBA" id="ARBA00003701"/>
    </source>
</evidence>
<dbReference type="Gene3D" id="1.20.120.550">
    <property type="entry name" value="Membrane associated eicosanoid/glutathione metabolism-like domain"/>
    <property type="match status" value="1"/>
</dbReference>
<evidence type="ECO:0000256" key="12">
    <source>
        <dbReference type="ARBA" id="ARBA00049385"/>
    </source>
</evidence>
<comment type="subunit">
    <text evidence="10">Homotrimer; The trimer binds only one molecule of glutathione.</text>
</comment>
<keyword evidence="4 14" id="KW-0808">Transferase</keyword>
<dbReference type="EMBL" id="QICN01000007">
    <property type="protein sequence ID" value="PXV66546.1"/>
    <property type="molecule type" value="Genomic_DNA"/>
</dbReference>
<keyword evidence="6" id="KW-0256">Endoplasmic reticulum</keyword>
<evidence type="ECO:0000313" key="14">
    <source>
        <dbReference type="EMBL" id="PXV66546.1"/>
    </source>
</evidence>
<evidence type="ECO:0000256" key="8">
    <source>
        <dbReference type="ARBA" id="ARBA00022990"/>
    </source>
</evidence>
<evidence type="ECO:0000313" key="15">
    <source>
        <dbReference type="Proteomes" id="UP000248330"/>
    </source>
</evidence>
<proteinExistence type="predicted"/>
<keyword evidence="15" id="KW-1185">Reference proteome</keyword>
<evidence type="ECO:0000256" key="11">
    <source>
        <dbReference type="ARBA" id="ARBA00039397"/>
    </source>
</evidence>
<accession>A0A318E5I5</accession>
<comment type="function">
    <text evidence="1">Conjugation of reduced glutathione to a wide number of exogenous and endogenous hydrophobic electrophiles.</text>
</comment>
<dbReference type="InterPro" id="IPR023352">
    <property type="entry name" value="MAPEG-like_dom_sf"/>
</dbReference>
<keyword evidence="5 13" id="KW-0812">Transmembrane</keyword>
<evidence type="ECO:0000256" key="7">
    <source>
        <dbReference type="ARBA" id="ARBA00022989"/>
    </source>
</evidence>
<dbReference type="PANTHER" id="PTHR10689:SF6">
    <property type="entry name" value="MICROSOMAL GLUTATHIONE S-TRANSFERASE 1"/>
    <property type="match status" value="1"/>
</dbReference>
<evidence type="ECO:0000256" key="13">
    <source>
        <dbReference type="SAM" id="Phobius"/>
    </source>
</evidence>
<comment type="subcellular location">
    <subcellularLocation>
        <location evidence="2">Endoplasmic reticulum membrane</location>
        <topology evidence="2">Multi-pass membrane protein</topology>
    </subcellularLocation>
</comment>
<evidence type="ECO:0000256" key="3">
    <source>
        <dbReference type="ARBA" id="ARBA00012452"/>
    </source>
</evidence>
<organism evidence="14 15">
    <name type="scientific">Sinimarinibacterium flocculans</name>
    <dbReference type="NCBI Taxonomy" id="985250"/>
    <lineage>
        <taxon>Bacteria</taxon>
        <taxon>Pseudomonadati</taxon>
        <taxon>Pseudomonadota</taxon>
        <taxon>Gammaproteobacteria</taxon>
        <taxon>Nevskiales</taxon>
        <taxon>Nevskiaceae</taxon>
        <taxon>Sinimarinibacterium</taxon>
    </lineage>
</organism>
<feature type="transmembrane region" description="Helical" evidence="13">
    <location>
        <begin position="118"/>
        <end position="136"/>
    </location>
</feature>
<dbReference type="Proteomes" id="UP000248330">
    <property type="component" value="Unassembled WGS sequence"/>
</dbReference>
<gene>
    <name evidence="14" type="ORF">C8D93_107111</name>
</gene>
<dbReference type="GO" id="GO:0016020">
    <property type="term" value="C:membrane"/>
    <property type="evidence" value="ECO:0007669"/>
    <property type="project" value="InterPro"/>
</dbReference>
<evidence type="ECO:0000256" key="9">
    <source>
        <dbReference type="ARBA" id="ARBA00023136"/>
    </source>
</evidence>
<dbReference type="RefSeq" id="WP_211307340.1">
    <property type="nucleotide sequence ID" value="NZ_CAKZQT010000033.1"/>
</dbReference>
<keyword evidence="7 13" id="KW-1133">Transmembrane helix</keyword>
<name>A0A318E5I5_9GAMM</name>
<dbReference type="GO" id="GO:0004364">
    <property type="term" value="F:glutathione transferase activity"/>
    <property type="evidence" value="ECO:0007669"/>
    <property type="project" value="UniProtKB-EC"/>
</dbReference>
<dbReference type="SUPFAM" id="SSF161084">
    <property type="entry name" value="MAPEG domain-like"/>
    <property type="match status" value="1"/>
</dbReference>
<protein>
    <recommendedName>
        <fullName evidence="11">Microsomal glutathione S-transferase 1</fullName>
        <ecNumber evidence="3">2.5.1.18</ecNumber>
    </recommendedName>
</protein>
<evidence type="ECO:0000256" key="4">
    <source>
        <dbReference type="ARBA" id="ARBA00022679"/>
    </source>
</evidence>
<feature type="transmembrane region" description="Helical" evidence="13">
    <location>
        <begin position="6"/>
        <end position="25"/>
    </location>
</feature>
<sequence length="139" mass="15477">METPLDWLALCSVLLFAKMFAISLVQGWHRIGRRRFVNPEDAGFVGAAPAAEELEAVSRAARAWRNDLENITPFFALGIVYVMTGASPAAAMPLFLTFTIARTVHTVCYLAQWQPWRTIAYAAGIVCLFWMGVNVLRTL</sequence>
<comment type="catalytic activity">
    <reaction evidence="12">
        <text>RX + glutathione = an S-substituted glutathione + a halide anion + H(+)</text>
        <dbReference type="Rhea" id="RHEA:16437"/>
        <dbReference type="ChEBI" id="CHEBI:15378"/>
        <dbReference type="ChEBI" id="CHEBI:16042"/>
        <dbReference type="ChEBI" id="CHEBI:17792"/>
        <dbReference type="ChEBI" id="CHEBI:57925"/>
        <dbReference type="ChEBI" id="CHEBI:90779"/>
        <dbReference type="EC" id="2.5.1.18"/>
    </reaction>
    <physiologicalReaction direction="left-to-right" evidence="12">
        <dbReference type="Rhea" id="RHEA:16438"/>
    </physiologicalReaction>
</comment>
<evidence type="ECO:0000256" key="10">
    <source>
        <dbReference type="ARBA" id="ARBA00038540"/>
    </source>
</evidence>
<reference evidence="14 15" key="1">
    <citation type="submission" date="2018-04" db="EMBL/GenBank/DDBJ databases">
        <title>Genomic Encyclopedia of Type Strains, Phase IV (KMG-IV): sequencing the most valuable type-strain genomes for metagenomic binning, comparative biology and taxonomic classification.</title>
        <authorList>
            <person name="Goeker M."/>
        </authorList>
    </citation>
    <scope>NUCLEOTIDE SEQUENCE [LARGE SCALE GENOMIC DNA]</scope>
    <source>
        <strain evidence="14 15">DSM 104150</strain>
    </source>
</reference>
<evidence type="ECO:0000256" key="6">
    <source>
        <dbReference type="ARBA" id="ARBA00022824"/>
    </source>
</evidence>